<accession>A0A4Y2LB77</accession>
<feature type="coiled-coil region" evidence="1">
    <location>
        <begin position="38"/>
        <end position="65"/>
    </location>
</feature>
<dbReference type="AlphaFoldDB" id="A0A4Y2LB77"/>
<keyword evidence="1" id="KW-0175">Coiled coil</keyword>
<dbReference type="Proteomes" id="UP000499080">
    <property type="component" value="Unassembled WGS sequence"/>
</dbReference>
<dbReference type="EMBL" id="BGPR01005605">
    <property type="protein sequence ID" value="GBN11724.1"/>
    <property type="molecule type" value="Genomic_DNA"/>
</dbReference>
<gene>
    <name evidence="2" type="ORF">AVEN_98775_1</name>
</gene>
<keyword evidence="3" id="KW-1185">Reference proteome</keyword>
<proteinExistence type="predicted"/>
<name>A0A4Y2LB77_ARAVE</name>
<evidence type="ECO:0000313" key="2">
    <source>
        <dbReference type="EMBL" id="GBN11724.1"/>
    </source>
</evidence>
<protein>
    <submittedName>
        <fullName evidence="2">Uncharacterized protein</fullName>
    </submittedName>
</protein>
<evidence type="ECO:0000256" key="1">
    <source>
        <dbReference type="SAM" id="Coils"/>
    </source>
</evidence>
<reference evidence="2 3" key="1">
    <citation type="journal article" date="2019" name="Sci. Rep.">
        <title>Orb-weaving spider Araneus ventricosus genome elucidates the spidroin gene catalogue.</title>
        <authorList>
            <person name="Kono N."/>
            <person name="Nakamura H."/>
            <person name="Ohtoshi R."/>
            <person name="Moran D.A.P."/>
            <person name="Shinohara A."/>
            <person name="Yoshida Y."/>
            <person name="Fujiwara M."/>
            <person name="Mori M."/>
            <person name="Tomita M."/>
            <person name="Arakawa K."/>
        </authorList>
    </citation>
    <scope>NUCLEOTIDE SEQUENCE [LARGE SCALE GENOMIC DNA]</scope>
</reference>
<sequence length="134" mass="15705">MTGLILYLVDTIKKLNVRTNVAKGELDSVKKFYEETDIAELESKIVKLESRNVELTKEVSEYTKTTERFKTMITNFKKENGIMIKEEIEILFEENNKKLIDQLRSNINKIKVRSYDQMPESSSDFISEINDMIQ</sequence>
<comment type="caution">
    <text evidence="2">The sequence shown here is derived from an EMBL/GenBank/DDBJ whole genome shotgun (WGS) entry which is preliminary data.</text>
</comment>
<evidence type="ECO:0000313" key="3">
    <source>
        <dbReference type="Proteomes" id="UP000499080"/>
    </source>
</evidence>
<organism evidence="2 3">
    <name type="scientific">Araneus ventricosus</name>
    <name type="common">Orbweaver spider</name>
    <name type="synonym">Epeira ventricosa</name>
    <dbReference type="NCBI Taxonomy" id="182803"/>
    <lineage>
        <taxon>Eukaryota</taxon>
        <taxon>Metazoa</taxon>
        <taxon>Ecdysozoa</taxon>
        <taxon>Arthropoda</taxon>
        <taxon>Chelicerata</taxon>
        <taxon>Arachnida</taxon>
        <taxon>Araneae</taxon>
        <taxon>Araneomorphae</taxon>
        <taxon>Entelegynae</taxon>
        <taxon>Araneoidea</taxon>
        <taxon>Araneidae</taxon>
        <taxon>Araneus</taxon>
    </lineage>
</organism>